<accession>A0ABP8U801</accession>
<feature type="transmembrane region" description="Helical" evidence="6">
    <location>
        <begin position="116"/>
        <end position="134"/>
    </location>
</feature>
<dbReference type="Proteomes" id="UP001501442">
    <property type="component" value="Unassembled WGS sequence"/>
</dbReference>
<dbReference type="EMBL" id="BAABHK010000004">
    <property type="protein sequence ID" value="GAA4625882.1"/>
    <property type="molecule type" value="Genomic_DNA"/>
</dbReference>
<feature type="transmembrane region" description="Helical" evidence="6">
    <location>
        <begin position="146"/>
        <end position="167"/>
    </location>
</feature>
<organism evidence="8 9">
    <name type="scientific">Actinoallomurus vinaceus</name>
    <dbReference type="NCBI Taxonomy" id="1080074"/>
    <lineage>
        <taxon>Bacteria</taxon>
        <taxon>Bacillati</taxon>
        <taxon>Actinomycetota</taxon>
        <taxon>Actinomycetes</taxon>
        <taxon>Streptosporangiales</taxon>
        <taxon>Thermomonosporaceae</taxon>
        <taxon>Actinoallomurus</taxon>
    </lineage>
</organism>
<evidence type="ECO:0000259" key="7">
    <source>
        <dbReference type="PROSITE" id="PS50850"/>
    </source>
</evidence>
<keyword evidence="4 6" id="KW-0472">Membrane</keyword>
<dbReference type="Pfam" id="PF07690">
    <property type="entry name" value="MFS_1"/>
    <property type="match status" value="1"/>
</dbReference>
<evidence type="ECO:0000256" key="5">
    <source>
        <dbReference type="SAM" id="MobiDB-lite"/>
    </source>
</evidence>
<sequence length="497" mass="50893">MEIREGSVGAAYRFRGLALGALLVAEAMNLLDATIVQVAAPVIHTDLGGAETDIQWFSAAYTLPFAMLLVMGGRLGDMVGRRRVFAVGVAGFALASLSCALAPGAGALIAARAVQGAAAALIIPQTIGLIRAMFDGAELAKAMGSIGPVMGLAAICGPVLGAVLTHADLFGSSWRSVFLVNLPLAAVVLAVVPRMREDRAEARPRLDLLGTVLAIAGAGLVVHPLIQSGTAGVRAGGWAEMGAGAVVLVAFGLQQRYAARRGGRPLVEPSLFRDRGFPAALATSTLFFAVMNGLMLVVVVQVQVGLGDDVLTAGLTLLPWSCGMAISSWVSGTRLVPRYGSRMMFAGLAVMLAGLLATVAVYAGARPGAYPWALLGALGLCGIGNGLFTVPFFTTALTRVRPHETGSAAGLLNAVQQFGGTLGIALLGTVFFRSLATGSRAGRGSGAASLHAVGLTFWLAAGLLVATIVTAALMRTREAPPEREPEPENRSAAPAHG</sequence>
<feature type="transmembrane region" description="Helical" evidence="6">
    <location>
        <begin position="84"/>
        <end position="110"/>
    </location>
</feature>
<dbReference type="InterPro" id="IPR020846">
    <property type="entry name" value="MFS_dom"/>
</dbReference>
<keyword evidence="9" id="KW-1185">Reference proteome</keyword>
<proteinExistence type="predicted"/>
<evidence type="ECO:0000256" key="3">
    <source>
        <dbReference type="ARBA" id="ARBA00022989"/>
    </source>
</evidence>
<feature type="transmembrane region" description="Helical" evidence="6">
    <location>
        <begin position="54"/>
        <end position="72"/>
    </location>
</feature>
<reference evidence="9" key="1">
    <citation type="journal article" date="2019" name="Int. J. Syst. Evol. Microbiol.">
        <title>The Global Catalogue of Microorganisms (GCM) 10K type strain sequencing project: providing services to taxonomists for standard genome sequencing and annotation.</title>
        <authorList>
            <consortium name="The Broad Institute Genomics Platform"/>
            <consortium name="The Broad Institute Genome Sequencing Center for Infectious Disease"/>
            <person name="Wu L."/>
            <person name="Ma J."/>
        </authorList>
    </citation>
    <scope>NUCLEOTIDE SEQUENCE [LARGE SCALE GENOMIC DNA]</scope>
    <source>
        <strain evidence="9">JCM 17939</strain>
    </source>
</reference>
<feature type="transmembrane region" description="Helical" evidence="6">
    <location>
        <begin position="206"/>
        <end position="226"/>
    </location>
</feature>
<evidence type="ECO:0000256" key="2">
    <source>
        <dbReference type="ARBA" id="ARBA00022692"/>
    </source>
</evidence>
<evidence type="ECO:0000256" key="4">
    <source>
        <dbReference type="ARBA" id="ARBA00023136"/>
    </source>
</evidence>
<name>A0ABP8U801_9ACTN</name>
<dbReference type="InterPro" id="IPR011701">
    <property type="entry name" value="MFS"/>
</dbReference>
<dbReference type="Gene3D" id="1.20.1720.10">
    <property type="entry name" value="Multidrug resistance protein D"/>
    <property type="match status" value="1"/>
</dbReference>
<dbReference type="PANTHER" id="PTHR42718">
    <property type="entry name" value="MAJOR FACILITATOR SUPERFAMILY MULTIDRUG TRANSPORTER MFSC"/>
    <property type="match status" value="1"/>
</dbReference>
<keyword evidence="3 6" id="KW-1133">Transmembrane helix</keyword>
<feature type="transmembrane region" description="Helical" evidence="6">
    <location>
        <begin position="343"/>
        <end position="363"/>
    </location>
</feature>
<feature type="transmembrane region" description="Helical" evidence="6">
    <location>
        <begin position="369"/>
        <end position="397"/>
    </location>
</feature>
<feature type="transmembrane region" description="Helical" evidence="6">
    <location>
        <begin position="12"/>
        <end position="31"/>
    </location>
</feature>
<comment type="caution">
    <text evidence="8">The sequence shown here is derived from an EMBL/GenBank/DDBJ whole genome shotgun (WGS) entry which is preliminary data.</text>
</comment>
<feature type="transmembrane region" description="Helical" evidence="6">
    <location>
        <begin position="238"/>
        <end position="258"/>
    </location>
</feature>
<feature type="region of interest" description="Disordered" evidence="5">
    <location>
        <begin position="477"/>
        <end position="497"/>
    </location>
</feature>
<dbReference type="CDD" id="cd17321">
    <property type="entry name" value="MFS_MMR_MDR_like"/>
    <property type="match status" value="1"/>
</dbReference>
<dbReference type="Gene3D" id="1.20.1250.20">
    <property type="entry name" value="MFS general substrate transporter like domains"/>
    <property type="match status" value="1"/>
</dbReference>
<evidence type="ECO:0000313" key="9">
    <source>
        <dbReference type="Proteomes" id="UP001501442"/>
    </source>
</evidence>
<feature type="domain" description="Major facilitator superfamily (MFS) profile" evidence="7">
    <location>
        <begin position="18"/>
        <end position="479"/>
    </location>
</feature>
<gene>
    <name evidence="8" type="ORF">GCM10023196_031810</name>
</gene>
<keyword evidence="2 6" id="KW-0812">Transmembrane</keyword>
<feature type="compositionally biased region" description="Basic and acidic residues" evidence="5">
    <location>
        <begin position="477"/>
        <end position="489"/>
    </location>
</feature>
<dbReference type="RefSeq" id="WP_345431573.1">
    <property type="nucleotide sequence ID" value="NZ_BAABHK010000004.1"/>
</dbReference>
<dbReference type="PANTHER" id="PTHR42718:SF39">
    <property type="entry name" value="ACTINORHODIN TRANSPORTER-RELATED"/>
    <property type="match status" value="1"/>
</dbReference>
<feature type="transmembrane region" description="Helical" evidence="6">
    <location>
        <begin position="409"/>
        <end position="432"/>
    </location>
</feature>
<feature type="transmembrane region" description="Helical" evidence="6">
    <location>
        <begin position="310"/>
        <end position="331"/>
    </location>
</feature>
<evidence type="ECO:0000313" key="8">
    <source>
        <dbReference type="EMBL" id="GAA4625882.1"/>
    </source>
</evidence>
<dbReference type="InterPro" id="IPR036259">
    <property type="entry name" value="MFS_trans_sf"/>
</dbReference>
<dbReference type="PROSITE" id="PS50850">
    <property type="entry name" value="MFS"/>
    <property type="match status" value="1"/>
</dbReference>
<dbReference type="SUPFAM" id="SSF103473">
    <property type="entry name" value="MFS general substrate transporter"/>
    <property type="match status" value="1"/>
</dbReference>
<evidence type="ECO:0000256" key="6">
    <source>
        <dbReference type="SAM" id="Phobius"/>
    </source>
</evidence>
<feature type="transmembrane region" description="Helical" evidence="6">
    <location>
        <begin position="452"/>
        <end position="474"/>
    </location>
</feature>
<protein>
    <submittedName>
        <fullName evidence="8">MFS transporter</fullName>
    </submittedName>
</protein>
<comment type="subcellular location">
    <subcellularLocation>
        <location evidence="1">Cell membrane</location>
        <topology evidence="1">Multi-pass membrane protein</topology>
    </subcellularLocation>
</comment>
<feature type="transmembrane region" description="Helical" evidence="6">
    <location>
        <begin position="173"/>
        <end position="194"/>
    </location>
</feature>
<feature type="transmembrane region" description="Helical" evidence="6">
    <location>
        <begin position="279"/>
        <end position="304"/>
    </location>
</feature>
<evidence type="ECO:0000256" key="1">
    <source>
        <dbReference type="ARBA" id="ARBA00004651"/>
    </source>
</evidence>